<evidence type="ECO:0008006" key="10">
    <source>
        <dbReference type="Google" id="ProtNLM"/>
    </source>
</evidence>
<comment type="caution">
    <text evidence="8">The sequence shown here is derived from an EMBL/GenBank/DDBJ whole genome shotgun (WGS) entry which is preliminary data.</text>
</comment>
<proteinExistence type="inferred from homology"/>
<evidence type="ECO:0000256" key="3">
    <source>
        <dbReference type="ARBA" id="ARBA00022737"/>
    </source>
</evidence>
<keyword evidence="5" id="KW-0547">Nucleotide-binding</keyword>
<dbReference type="InterPro" id="IPR036388">
    <property type="entry name" value="WH-like_DNA-bd_sf"/>
</dbReference>
<keyword evidence="3" id="KW-0677">Repeat</keyword>
<dbReference type="Gene3D" id="3.40.50.300">
    <property type="entry name" value="P-loop containing nucleotide triphosphate hydrolases"/>
    <property type="match status" value="1"/>
</dbReference>
<organism evidence="8 9">
    <name type="scientific">Kingdonia uniflora</name>
    <dbReference type="NCBI Taxonomy" id="39325"/>
    <lineage>
        <taxon>Eukaryota</taxon>
        <taxon>Viridiplantae</taxon>
        <taxon>Streptophyta</taxon>
        <taxon>Embryophyta</taxon>
        <taxon>Tracheophyta</taxon>
        <taxon>Spermatophyta</taxon>
        <taxon>Magnoliopsida</taxon>
        <taxon>Ranunculales</taxon>
        <taxon>Circaeasteraceae</taxon>
        <taxon>Kingdonia</taxon>
    </lineage>
</organism>
<evidence type="ECO:0000313" key="8">
    <source>
        <dbReference type="EMBL" id="KAF6145236.1"/>
    </source>
</evidence>
<dbReference type="InterPro" id="IPR027417">
    <property type="entry name" value="P-loop_NTPase"/>
</dbReference>
<dbReference type="InterPro" id="IPR057135">
    <property type="entry name" value="At4g27190-like_LRR"/>
</dbReference>
<keyword evidence="2" id="KW-0433">Leucine-rich repeat</keyword>
<dbReference type="OrthoDB" id="1060944at2759"/>
<dbReference type="Gene3D" id="1.10.8.430">
    <property type="entry name" value="Helical domain of apoptotic protease-activating factors"/>
    <property type="match status" value="1"/>
</dbReference>
<dbReference type="PRINTS" id="PR00364">
    <property type="entry name" value="DISEASERSIST"/>
</dbReference>
<evidence type="ECO:0000256" key="4">
    <source>
        <dbReference type="ARBA" id="ARBA00022821"/>
    </source>
</evidence>
<feature type="domain" description="Disease resistance protein At4g27190-like leucine-rich repeats" evidence="7">
    <location>
        <begin position="956"/>
        <end position="1071"/>
    </location>
</feature>
<dbReference type="AlphaFoldDB" id="A0A7J7LRG0"/>
<dbReference type="PANTHER" id="PTHR33463">
    <property type="entry name" value="NB-ARC DOMAIN-CONTAINING PROTEIN-RELATED"/>
    <property type="match status" value="1"/>
</dbReference>
<dbReference type="InterPro" id="IPR002182">
    <property type="entry name" value="NB-ARC"/>
</dbReference>
<evidence type="ECO:0000256" key="5">
    <source>
        <dbReference type="ARBA" id="ARBA00022840"/>
    </source>
</evidence>
<dbReference type="SUPFAM" id="SSF52540">
    <property type="entry name" value="P-loop containing nucleoside triphosphate hydrolases"/>
    <property type="match status" value="1"/>
</dbReference>
<sequence length="1136" mass="129141">MEMATTAAKLYVATTAAKYAWDPALLHIGPTTMRGTVIAATAMTELAKYTVVWIVHHMGYLFRYKRNVNDLKNKVQNDLLWLENDVKGLINLARDNDLQNKVRNDPERLKNDVKGKVDSSTKKEHFNAFASRESTKKEVIQALMDDKTNLVGVYGMGGVGKPTLMKEILKQNKDTKLFDKVVLATVSQNPDLRGIQTQIAESLGMRIEEESIQARATTLSAMLEQQKNILLILDDLWKRLELDDVGINLSGVGQNICKVLITSRSLEEVGDVDFDAKRESSEEIVNECGGLPLAIVTLGRTLRTKSEGVWADIIQQLQISVYEGLDCVNVSLRLSYDFLKSSKTKQCFLLCSLFPEDQEITMDALVGYAMGEDLLGDAETLREARRNLHIMVDTLVYSGLLLKGDNDGYIMMHDIVRDVAISITSENENESIIKAGVGLTKWPKQKEPGRCLRMSLMSNHICEVPDAPQFSRLLTLSLAKNRSLKNIPNGFFESMKLLETLDSSDIRISSLPQSLASLANSLRTLYLEKCIKLQDVSLIGNLKTLEILSLSGTRILRLPEEIRGLTNLKMLDLSYNMSLKSIPPNVISNLTRLEELYMSKSFRGWEIEGAGDDRCNASLVEVASLAKLSSLCIDIENEKWLSTDIGPCHWEKLTKFIVNDFHYNFTVTTINVYDYERRMALSTGNCSYPLADWVNVLIERTHRLHLDYCHSLKNVVQLNPKGFNNLKSLFIELVNIEYLVSMEDEERVPVVMFTQLEILKFSIMGALKTIWNGLLPKWSFENLQVLHLHRCSNLVSILPSRLWARLKNLEEIDIYDCRNLKEVFDSYGAGEGRNSIAKLRKIKLQHLSKLTSIWKGAIPLIRFENIKVVDLAFCPSLRSLNLFFSLAFAQRFEQLEEVTVSGCDILTKLIAKEDEEEGKIDEVTVAKSSPSSMYHPVPSIDVGSRKLVSSSFTVLPQPQIFSSLKKIDVSFCDRLKFIFPIRILRCLLQLEEFKVEECFIMEELTEEGQEEEVEEEGNMTICLPHLRLLYLRNLPCLSTFFSHRTRLPHILLECPSLENLTIVECLRLKRLPFGLQSTSMLTNFIIDDNEWFEGLEWVHLSVKSQLLATLEMLSVCPNHFENQEDYNYMPDENQEN</sequence>
<dbReference type="FunFam" id="3.40.50.300:FF:001091">
    <property type="entry name" value="Probable disease resistance protein At1g61300"/>
    <property type="match status" value="1"/>
</dbReference>
<keyword evidence="9" id="KW-1185">Reference proteome</keyword>
<accession>A0A7J7LRG0</accession>
<dbReference type="SUPFAM" id="SSF52047">
    <property type="entry name" value="RNI-like"/>
    <property type="match status" value="1"/>
</dbReference>
<protein>
    <recommendedName>
        <fullName evidence="10">AAA+ ATPase domain-containing protein</fullName>
    </recommendedName>
</protein>
<gene>
    <name evidence="8" type="ORF">GIB67_041431</name>
</gene>
<feature type="domain" description="Disease resistance protein At4g27190-like leucine-rich repeats" evidence="7">
    <location>
        <begin position="757"/>
        <end position="904"/>
    </location>
</feature>
<reference evidence="8 9" key="1">
    <citation type="journal article" date="2020" name="IScience">
        <title>Genome Sequencing of the Endangered Kingdonia uniflora (Circaeasteraceae, Ranunculales) Reveals Potential Mechanisms of Evolutionary Specialization.</title>
        <authorList>
            <person name="Sun Y."/>
            <person name="Deng T."/>
            <person name="Zhang A."/>
            <person name="Moore M.J."/>
            <person name="Landis J.B."/>
            <person name="Lin N."/>
            <person name="Zhang H."/>
            <person name="Zhang X."/>
            <person name="Huang J."/>
            <person name="Zhang X."/>
            <person name="Sun H."/>
            <person name="Wang H."/>
        </authorList>
    </citation>
    <scope>NUCLEOTIDE SEQUENCE [LARGE SCALE GENOMIC DNA]</scope>
    <source>
        <strain evidence="8">TB1705</strain>
        <tissue evidence="8">Leaf</tissue>
    </source>
</reference>
<dbReference type="Gene3D" id="3.80.10.10">
    <property type="entry name" value="Ribonuclease Inhibitor"/>
    <property type="match status" value="2"/>
</dbReference>
<dbReference type="Pfam" id="PF23247">
    <property type="entry name" value="LRR_RPS2"/>
    <property type="match status" value="2"/>
</dbReference>
<dbReference type="Pfam" id="PF13855">
    <property type="entry name" value="LRR_8"/>
    <property type="match status" value="1"/>
</dbReference>
<dbReference type="SMART" id="SM00369">
    <property type="entry name" value="LRR_TYP"/>
    <property type="match status" value="4"/>
</dbReference>
<dbReference type="InterPro" id="IPR042197">
    <property type="entry name" value="Apaf_helical"/>
</dbReference>
<dbReference type="GO" id="GO:0006952">
    <property type="term" value="P:defense response"/>
    <property type="evidence" value="ECO:0007669"/>
    <property type="project" value="UniProtKB-KW"/>
</dbReference>
<dbReference type="Gene3D" id="1.10.10.10">
    <property type="entry name" value="Winged helix-like DNA-binding domain superfamily/Winged helix DNA-binding domain"/>
    <property type="match status" value="1"/>
</dbReference>
<dbReference type="InterPro" id="IPR003591">
    <property type="entry name" value="Leu-rich_rpt_typical-subtyp"/>
</dbReference>
<keyword evidence="4" id="KW-0611">Plant defense</keyword>
<evidence type="ECO:0000259" key="7">
    <source>
        <dbReference type="Pfam" id="PF23247"/>
    </source>
</evidence>
<dbReference type="Proteomes" id="UP000541444">
    <property type="component" value="Unassembled WGS sequence"/>
</dbReference>
<dbReference type="GO" id="GO:0005524">
    <property type="term" value="F:ATP binding"/>
    <property type="evidence" value="ECO:0007669"/>
    <property type="project" value="UniProtKB-KW"/>
</dbReference>
<dbReference type="GO" id="GO:0043531">
    <property type="term" value="F:ADP binding"/>
    <property type="evidence" value="ECO:0007669"/>
    <property type="project" value="InterPro"/>
</dbReference>
<dbReference type="InterPro" id="IPR001611">
    <property type="entry name" value="Leu-rich_rpt"/>
</dbReference>
<keyword evidence="5" id="KW-0067">ATP-binding</keyword>
<comment type="similarity">
    <text evidence="1">Belongs to the disease resistance NB-LRR family.</text>
</comment>
<dbReference type="InterPro" id="IPR032675">
    <property type="entry name" value="LRR_dom_sf"/>
</dbReference>
<evidence type="ECO:0000256" key="1">
    <source>
        <dbReference type="ARBA" id="ARBA00008894"/>
    </source>
</evidence>
<evidence type="ECO:0000256" key="2">
    <source>
        <dbReference type="ARBA" id="ARBA00022614"/>
    </source>
</evidence>
<feature type="domain" description="NB-ARC" evidence="6">
    <location>
        <begin position="133"/>
        <end position="267"/>
    </location>
</feature>
<dbReference type="Pfam" id="PF00931">
    <property type="entry name" value="NB-ARC"/>
    <property type="match status" value="1"/>
</dbReference>
<dbReference type="SUPFAM" id="SSF52058">
    <property type="entry name" value="L domain-like"/>
    <property type="match status" value="1"/>
</dbReference>
<evidence type="ECO:0000313" key="9">
    <source>
        <dbReference type="Proteomes" id="UP000541444"/>
    </source>
</evidence>
<dbReference type="PANTHER" id="PTHR33463:SF218">
    <property type="entry name" value="DISEASE RESISTANCE PROTEIN RPS2-LIKE"/>
    <property type="match status" value="1"/>
</dbReference>
<dbReference type="EMBL" id="JACGCM010002082">
    <property type="protein sequence ID" value="KAF6145236.1"/>
    <property type="molecule type" value="Genomic_DNA"/>
</dbReference>
<evidence type="ECO:0000259" key="6">
    <source>
        <dbReference type="Pfam" id="PF00931"/>
    </source>
</evidence>
<dbReference type="InterPro" id="IPR050905">
    <property type="entry name" value="Plant_NBS-LRR"/>
</dbReference>
<name>A0A7J7LRG0_9MAGN</name>